<gene>
    <name evidence="1" type="ORF">HPLM_LOCUS6261</name>
</gene>
<evidence type="ECO:0000313" key="1">
    <source>
        <dbReference type="EMBL" id="VDO28455.1"/>
    </source>
</evidence>
<dbReference type="Proteomes" id="UP000268014">
    <property type="component" value="Unassembled WGS sequence"/>
</dbReference>
<reference evidence="3" key="1">
    <citation type="submission" date="2017-02" db="UniProtKB">
        <authorList>
            <consortium name="WormBaseParasite"/>
        </authorList>
    </citation>
    <scope>IDENTIFICATION</scope>
</reference>
<protein>
    <submittedName>
        <fullName evidence="3">Site-specific DNA-methyltransferase (adenine-specific)</fullName>
    </submittedName>
</protein>
<organism evidence="3">
    <name type="scientific">Haemonchus placei</name>
    <name type="common">Barber's pole worm</name>
    <dbReference type="NCBI Taxonomy" id="6290"/>
    <lineage>
        <taxon>Eukaryota</taxon>
        <taxon>Metazoa</taxon>
        <taxon>Ecdysozoa</taxon>
        <taxon>Nematoda</taxon>
        <taxon>Chromadorea</taxon>
        <taxon>Rhabditida</taxon>
        <taxon>Rhabditina</taxon>
        <taxon>Rhabditomorpha</taxon>
        <taxon>Strongyloidea</taxon>
        <taxon>Trichostrongylidae</taxon>
        <taxon>Haemonchus</taxon>
    </lineage>
</organism>
<name>A0A0N4W7X6_HAEPC</name>
<dbReference type="EMBL" id="UZAF01016469">
    <property type="protein sequence ID" value="VDO28455.1"/>
    <property type="molecule type" value="Genomic_DNA"/>
</dbReference>
<keyword evidence="2" id="KW-1185">Reference proteome</keyword>
<dbReference type="AlphaFoldDB" id="A0A0N4W7X6"/>
<dbReference type="WBParaSite" id="HPLM_0000626901-mRNA-1">
    <property type="protein sequence ID" value="HPLM_0000626901-mRNA-1"/>
    <property type="gene ID" value="HPLM_0000626901"/>
</dbReference>
<evidence type="ECO:0000313" key="3">
    <source>
        <dbReference type="WBParaSite" id="HPLM_0000626901-mRNA-1"/>
    </source>
</evidence>
<reference evidence="1 2" key="2">
    <citation type="submission" date="2018-11" db="EMBL/GenBank/DDBJ databases">
        <authorList>
            <consortium name="Pathogen Informatics"/>
        </authorList>
    </citation>
    <scope>NUCLEOTIDE SEQUENCE [LARGE SCALE GENOMIC DNA]</scope>
    <source>
        <strain evidence="1 2">MHpl1</strain>
    </source>
</reference>
<accession>A0A0N4W7X6</accession>
<sequence length="55" mass="6480">MFLAILDDVIKRSASANWKLEKALIKYYSNLEDKFTKTKDASKLYSRNRFASIFE</sequence>
<proteinExistence type="predicted"/>
<evidence type="ECO:0000313" key="2">
    <source>
        <dbReference type="Proteomes" id="UP000268014"/>
    </source>
</evidence>